<name>A0A6J7QY63_9ZZZZ</name>
<proteinExistence type="predicted"/>
<dbReference type="EMBL" id="CAFBPM010000008">
    <property type="protein sequence ID" value="CAB5021489.1"/>
    <property type="molecule type" value="Genomic_DNA"/>
</dbReference>
<dbReference type="GO" id="GO:0016491">
    <property type="term" value="F:oxidoreductase activity"/>
    <property type="evidence" value="ECO:0007669"/>
    <property type="project" value="InterPro"/>
</dbReference>
<organism evidence="4">
    <name type="scientific">freshwater metagenome</name>
    <dbReference type="NCBI Taxonomy" id="449393"/>
    <lineage>
        <taxon>unclassified sequences</taxon>
        <taxon>metagenomes</taxon>
        <taxon>ecological metagenomes</taxon>
    </lineage>
</organism>
<evidence type="ECO:0000313" key="2">
    <source>
        <dbReference type="EMBL" id="CAB4819500.1"/>
    </source>
</evidence>
<reference evidence="4" key="1">
    <citation type="submission" date="2020-05" db="EMBL/GenBank/DDBJ databases">
        <authorList>
            <person name="Chiriac C."/>
            <person name="Salcher M."/>
            <person name="Ghai R."/>
            <person name="Kavagutti S V."/>
        </authorList>
    </citation>
    <scope>NUCLEOTIDE SEQUENCE</scope>
</reference>
<feature type="region of interest" description="Disordered" evidence="1">
    <location>
        <begin position="244"/>
        <end position="268"/>
    </location>
</feature>
<evidence type="ECO:0000256" key="1">
    <source>
        <dbReference type="SAM" id="MobiDB-lite"/>
    </source>
</evidence>
<gene>
    <name evidence="2" type="ORF">UFOPK3164_00314</name>
    <name evidence="3" type="ORF">UFOPK3427_01194</name>
    <name evidence="4" type="ORF">UFOPK4112_00947</name>
</gene>
<accession>A0A6J7QY63</accession>
<evidence type="ECO:0000313" key="3">
    <source>
        <dbReference type="EMBL" id="CAB4877020.1"/>
    </source>
</evidence>
<protein>
    <submittedName>
        <fullName evidence="4">Unannotated protein</fullName>
    </submittedName>
</protein>
<dbReference type="PANTHER" id="PTHR34598">
    <property type="entry name" value="BLL6449 PROTEIN"/>
    <property type="match status" value="1"/>
</dbReference>
<dbReference type="AlphaFoldDB" id="A0A6J7QY63"/>
<dbReference type="PANTHER" id="PTHR34598:SF3">
    <property type="entry name" value="OXIDOREDUCTASE AN1597"/>
    <property type="match status" value="1"/>
</dbReference>
<dbReference type="EMBL" id="CAFBLT010000001">
    <property type="protein sequence ID" value="CAB4877020.1"/>
    <property type="molecule type" value="Genomic_DNA"/>
</dbReference>
<evidence type="ECO:0000313" key="4">
    <source>
        <dbReference type="EMBL" id="CAB5021489.1"/>
    </source>
</evidence>
<dbReference type="InterPro" id="IPR044053">
    <property type="entry name" value="AsaB-like"/>
</dbReference>
<dbReference type="NCBIfam" id="NF041278">
    <property type="entry name" value="CmcJ_NvfI_EfuI"/>
    <property type="match status" value="1"/>
</dbReference>
<sequence length="284" mass="31621">MSSETTDGSVITADINYLLNDLDDAGATLEFWSEDERRSTMVNAAGLRVPIRNARAARETFSLDTNGFVLVEHASQIKSFDLIQLHPLVDQHYAHEMGELLKASTGADLVVVVSAGKKRYGEREKEKISTLHNAKPARYPHADNTDESILNLLRMVSGAVATKEYPRWAAYNMWRATSGPPQDIPLAVCDARSISAHDEVVVTAVTEEQSGDIRHDTTGYHFSDTHQWWFYKDMTQEEVLIFKGHDSDPHTPSRVPHSAFDDPSCPAGVPTRSSIETRAFAFFS</sequence>
<dbReference type="EMBL" id="CAFABE010000008">
    <property type="protein sequence ID" value="CAB4819500.1"/>
    <property type="molecule type" value="Genomic_DNA"/>
</dbReference>